<comment type="catalytic activity">
    <reaction evidence="5 6">
        <text>NAD(+) + ATP = ADP + NADP(+) + H(+)</text>
        <dbReference type="Rhea" id="RHEA:18629"/>
        <dbReference type="ChEBI" id="CHEBI:15378"/>
        <dbReference type="ChEBI" id="CHEBI:30616"/>
        <dbReference type="ChEBI" id="CHEBI:57540"/>
        <dbReference type="ChEBI" id="CHEBI:58349"/>
        <dbReference type="ChEBI" id="CHEBI:456216"/>
        <dbReference type="EC" id="2.7.1.23"/>
    </reaction>
</comment>
<evidence type="ECO:0000256" key="6">
    <source>
        <dbReference type="HAMAP-Rule" id="MF_00361"/>
    </source>
</evidence>
<dbReference type="Pfam" id="PF01513">
    <property type="entry name" value="NAD_kinase"/>
    <property type="match status" value="1"/>
</dbReference>
<dbReference type="GO" id="GO:0005737">
    <property type="term" value="C:cytoplasm"/>
    <property type="evidence" value="ECO:0007669"/>
    <property type="project" value="UniProtKB-SubCell"/>
</dbReference>
<dbReference type="EC" id="2.7.1.23" evidence="6"/>
<keyword evidence="6" id="KW-0963">Cytoplasm</keyword>
<dbReference type="GO" id="GO:0019674">
    <property type="term" value="P:NAD+ metabolic process"/>
    <property type="evidence" value="ECO:0007669"/>
    <property type="project" value="InterPro"/>
</dbReference>
<keyword evidence="3 6" id="KW-0521">NADP</keyword>
<dbReference type="EMBL" id="DVFT01000229">
    <property type="protein sequence ID" value="HIQ98016.1"/>
    <property type="molecule type" value="Genomic_DNA"/>
</dbReference>
<dbReference type="InterPro" id="IPR002504">
    <property type="entry name" value="NADK"/>
</dbReference>
<dbReference type="InterPro" id="IPR017437">
    <property type="entry name" value="ATP-NAD_kinase_PpnK-typ_C"/>
</dbReference>
<evidence type="ECO:0000313" key="8">
    <source>
        <dbReference type="Proteomes" id="UP000886886"/>
    </source>
</evidence>
<evidence type="ECO:0000256" key="5">
    <source>
        <dbReference type="ARBA" id="ARBA00047925"/>
    </source>
</evidence>
<evidence type="ECO:0000313" key="7">
    <source>
        <dbReference type="EMBL" id="HIQ98016.1"/>
    </source>
</evidence>
<dbReference type="Proteomes" id="UP000886886">
    <property type="component" value="Unassembled WGS sequence"/>
</dbReference>
<keyword evidence="2 6" id="KW-0418">Kinase</keyword>
<gene>
    <name evidence="6" type="primary">nadK</name>
    <name evidence="7" type="ORF">IAB26_15810</name>
</gene>
<feature type="binding site" evidence="6">
    <location>
        <position position="172"/>
    </location>
    <ligand>
        <name>NAD(+)</name>
        <dbReference type="ChEBI" id="CHEBI:57540"/>
    </ligand>
</feature>
<comment type="similarity">
    <text evidence="6">Belongs to the NAD kinase family.</text>
</comment>
<evidence type="ECO:0000256" key="3">
    <source>
        <dbReference type="ARBA" id="ARBA00022857"/>
    </source>
</evidence>
<dbReference type="InterPro" id="IPR017438">
    <property type="entry name" value="ATP-NAD_kinase_N"/>
</dbReference>
<feature type="active site" description="Proton acceptor" evidence="6">
    <location>
        <position position="68"/>
    </location>
</feature>
<dbReference type="Gene3D" id="2.60.200.30">
    <property type="entry name" value="Probable inorganic polyphosphate/atp-NAD kinase, domain 2"/>
    <property type="match status" value="1"/>
</dbReference>
<feature type="binding site" evidence="6">
    <location>
        <position position="207"/>
    </location>
    <ligand>
        <name>NAD(+)</name>
        <dbReference type="ChEBI" id="CHEBI:57540"/>
    </ligand>
</feature>
<comment type="caution">
    <text evidence="7">The sequence shown here is derived from an EMBL/GenBank/DDBJ whole genome shotgun (WGS) entry which is preliminary data.</text>
</comment>
<keyword evidence="6" id="KW-0067">ATP-binding</keyword>
<comment type="subcellular location">
    <subcellularLocation>
        <location evidence="6">Cytoplasm</location>
    </subcellularLocation>
</comment>
<dbReference type="GO" id="GO:0051287">
    <property type="term" value="F:NAD binding"/>
    <property type="evidence" value="ECO:0007669"/>
    <property type="project" value="UniProtKB-ARBA"/>
</dbReference>
<comment type="function">
    <text evidence="6">Involved in the regulation of the intracellular balance of NAD and NADP, and is a key enzyme in the biosynthesis of NADP. Catalyzes specifically the phosphorylation on 2'-hydroxyl of the adenosine moiety of NAD to yield NADP.</text>
</comment>
<dbReference type="Gene3D" id="3.40.50.10330">
    <property type="entry name" value="Probable inorganic polyphosphate/atp-NAD kinase, domain 1"/>
    <property type="match status" value="1"/>
</dbReference>
<sequence length="287" mass="31439">MDKFYIITNSIKDPQLETTLFVKEYLESRGKSCMIQENDRKGSKSSYKYTDASLIPRDVDCVLVMGGDGTLLQASRDLLEMEVPLLGINMGTLGYLAEVDQANIKPALDKLLAGDYKIVSRMMLEGEAYHQGKMILKDSALNDIVIGRNGRLRVIDFSIYVNGEFLNSYSADGIVIATPTGSTGYSLSVGGPIVSPEASLILLSPIAAHTLNSRSIILPDDAEITIEILPRHSGMDDGSEANFDGDTSIRLACGDRVVIRKAVKRTKLIKINEISFLEVLRKKMSGQ</sequence>
<organism evidence="7 8">
    <name type="scientific">Candidatus Limivivens merdigallinarum</name>
    <dbReference type="NCBI Taxonomy" id="2840859"/>
    <lineage>
        <taxon>Bacteria</taxon>
        <taxon>Bacillati</taxon>
        <taxon>Bacillota</taxon>
        <taxon>Clostridia</taxon>
        <taxon>Lachnospirales</taxon>
        <taxon>Lachnospiraceae</taxon>
        <taxon>Lachnospiraceae incertae sedis</taxon>
        <taxon>Candidatus Limivivens</taxon>
    </lineage>
</organism>
<feature type="binding site" evidence="6">
    <location>
        <begin position="68"/>
        <end position="69"/>
    </location>
    <ligand>
        <name>NAD(+)</name>
        <dbReference type="ChEBI" id="CHEBI:57540"/>
    </ligand>
</feature>
<feature type="binding site" evidence="6">
    <location>
        <begin position="183"/>
        <end position="188"/>
    </location>
    <ligand>
        <name>NAD(+)</name>
        <dbReference type="ChEBI" id="CHEBI:57540"/>
    </ligand>
</feature>
<reference evidence="7" key="1">
    <citation type="submission" date="2020-10" db="EMBL/GenBank/DDBJ databases">
        <authorList>
            <person name="Gilroy R."/>
        </authorList>
    </citation>
    <scope>NUCLEOTIDE SEQUENCE</scope>
    <source>
        <strain evidence="7">ChiSjej3B21-11622</strain>
    </source>
</reference>
<dbReference type="AlphaFoldDB" id="A0A9D1D207"/>
<comment type="cofactor">
    <cofactor evidence="6">
        <name>a divalent metal cation</name>
        <dbReference type="ChEBI" id="CHEBI:60240"/>
    </cofactor>
</comment>
<dbReference type="PANTHER" id="PTHR20275">
    <property type="entry name" value="NAD KINASE"/>
    <property type="match status" value="1"/>
</dbReference>
<name>A0A9D1D207_9FIRM</name>
<dbReference type="HAMAP" id="MF_00361">
    <property type="entry name" value="NAD_kinase"/>
    <property type="match status" value="1"/>
</dbReference>
<dbReference type="InterPro" id="IPR016064">
    <property type="entry name" value="NAD/diacylglycerol_kinase_sf"/>
</dbReference>
<evidence type="ECO:0000256" key="4">
    <source>
        <dbReference type="ARBA" id="ARBA00023027"/>
    </source>
</evidence>
<feature type="binding site" evidence="6">
    <location>
        <position position="153"/>
    </location>
    <ligand>
        <name>NAD(+)</name>
        <dbReference type="ChEBI" id="CHEBI:57540"/>
    </ligand>
</feature>
<dbReference type="GO" id="GO:0046872">
    <property type="term" value="F:metal ion binding"/>
    <property type="evidence" value="ECO:0007669"/>
    <property type="project" value="UniProtKB-UniRule"/>
</dbReference>
<evidence type="ECO:0000256" key="1">
    <source>
        <dbReference type="ARBA" id="ARBA00022679"/>
    </source>
</evidence>
<accession>A0A9D1D207</accession>
<dbReference type="Pfam" id="PF20143">
    <property type="entry name" value="NAD_kinase_C"/>
    <property type="match status" value="1"/>
</dbReference>
<dbReference type="SUPFAM" id="SSF111331">
    <property type="entry name" value="NAD kinase/diacylglycerol kinase-like"/>
    <property type="match status" value="1"/>
</dbReference>
<evidence type="ECO:0000256" key="2">
    <source>
        <dbReference type="ARBA" id="ARBA00022777"/>
    </source>
</evidence>
<dbReference type="PANTHER" id="PTHR20275:SF0">
    <property type="entry name" value="NAD KINASE"/>
    <property type="match status" value="1"/>
</dbReference>
<protein>
    <recommendedName>
        <fullName evidence="6">NAD kinase</fullName>
        <ecNumber evidence="6">2.7.1.23</ecNumber>
    </recommendedName>
    <alternativeName>
        <fullName evidence="6">ATP-dependent NAD kinase</fullName>
    </alternativeName>
</protein>
<keyword evidence="6" id="KW-0547">Nucleotide-binding</keyword>
<reference evidence="7" key="2">
    <citation type="journal article" date="2021" name="PeerJ">
        <title>Extensive microbial diversity within the chicken gut microbiome revealed by metagenomics and culture.</title>
        <authorList>
            <person name="Gilroy R."/>
            <person name="Ravi A."/>
            <person name="Getino M."/>
            <person name="Pursley I."/>
            <person name="Horton D.L."/>
            <person name="Alikhan N.F."/>
            <person name="Baker D."/>
            <person name="Gharbi K."/>
            <person name="Hall N."/>
            <person name="Watson M."/>
            <person name="Adriaenssens E.M."/>
            <person name="Foster-Nyarko E."/>
            <person name="Jarju S."/>
            <person name="Secka A."/>
            <person name="Antonio M."/>
            <person name="Oren A."/>
            <person name="Chaudhuri R.R."/>
            <person name="La Ragione R."/>
            <person name="Hildebrand F."/>
            <person name="Pallen M.J."/>
        </authorList>
    </citation>
    <scope>NUCLEOTIDE SEQUENCE</scope>
    <source>
        <strain evidence="7">ChiSjej3B21-11622</strain>
    </source>
</reference>
<dbReference type="GO" id="GO:0006741">
    <property type="term" value="P:NADP+ biosynthetic process"/>
    <property type="evidence" value="ECO:0007669"/>
    <property type="project" value="UniProtKB-UniRule"/>
</dbReference>
<proteinExistence type="inferred from homology"/>
<keyword evidence="1 6" id="KW-0808">Transferase</keyword>
<keyword evidence="4 6" id="KW-0520">NAD</keyword>
<comment type="caution">
    <text evidence="6">Lacks conserved residue(s) required for the propagation of feature annotation.</text>
</comment>
<dbReference type="GO" id="GO:0003951">
    <property type="term" value="F:NAD+ kinase activity"/>
    <property type="evidence" value="ECO:0007669"/>
    <property type="project" value="UniProtKB-UniRule"/>
</dbReference>
<dbReference type="GO" id="GO:0005524">
    <property type="term" value="F:ATP binding"/>
    <property type="evidence" value="ECO:0007669"/>
    <property type="project" value="UniProtKB-KW"/>
</dbReference>
<feature type="binding site" evidence="6">
    <location>
        <begin position="142"/>
        <end position="143"/>
    </location>
    <ligand>
        <name>NAD(+)</name>
        <dbReference type="ChEBI" id="CHEBI:57540"/>
    </ligand>
</feature>